<accession>A0A2P2QX69</accession>
<proteinExistence type="predicted"/>
<reference evidence="2" key="1">
    <citation type="submission" date="2018-02" db="EMBL/GenBank/DDBJ databases">
        <title>Rhizophora mucronata_Transcriptome.</title>
        <authorList>
            <person name="Meera S.P."/>
            <person name="Sreeshan A."/>
            <person name="Augustine A."/>
        </authorList>
    </citation>
    <scope>NUCLEOTIDE SEQUENCE</scope>
    <source>
        <tissue evidence="2">Leaf</tissue>
    </source>
</reference>
<sequence>MRTSINLLLDHSALVSLISILVQCSCQISFLSIETRDRLVRSTYGRHLSNSFFKPLC</sequence>
<dbReference type="AlphaFoldDB" id="A0A2P2QX69"/>
<keyword evidence="1" id="KW-0732">Signal</keyword>
<name>A0A2P2QX69_RHIMU</name>
<dbReference type="EMBL" id="GGEC01091000">
    <property type="protein sequence ID" value="MBX71484.1"/>
    <property type="molecule type" value="Transcribed_RNA"/>
</dbReference>
<feature type="chain" id="PRO_5015187086" evidence="1">
    <location>
        <begin position="27"/>
        <end position="57"/>
    </location>
</feature>
<organism evidence="2">
    <name type="scientific">Rhizophora mucronata</name>
    <name type="common">Asiatic mangrove</name>
    <dbReference type="NCBI Taxonomy" id="61149"/>
    <lineage>
        <taxon>Eukaryota</taxon>
        <taxon>Viridiplantae</taxon>
        <taxon>Streptophyta</taxon>
        <taxon>Embryophyta</taxon>
        <taxon>Tracheophyta</taxon>
        <taxon>Spermatophyta</taxon>
        <taxon>Magnoliopsida</taxon>
        <taxon>eudicotyledons</taxon>
        <taxon>Gunneridae</taxon>
        <taxon>Pentapetalae</taxon>
        <taxon>rosids</taxon>
        <taxon>fabids</taxon>
        <taxon>Malpighiales</taxon>
        <taxon>Rhizophoraceae</taxon>
        <taxon>Rhizophora</taxon>
    </lineage>
</organism>
<feature type="signal peptide" evidence="1">
    <location>
        <begin position="1"/>
        <end position="26"/>
    </location>
</feature>
<protein>
    <submittedName>
        <fullName evidence="2">Uncharacterized protein</fullName>
    </submittedName>
</protein>
<evidence type="ECO:0000313" key="2">
    <source>
        <dbReference type="EMBL" id="MBX71484.1"/>
    </source>
</evidence>
<evidence type="ECO:0000256" key="1">
    <source>
        <dbReference type="SAM" id="SignalP"/>
    </source>
</evidence>